<dbReference type="AlphaFoldDB" id="A0A1S8WXC2"/>
<organism evidence="1 2">
    <name type="scientific">Opisthorchis viverrini</name>
    <name type="common">Southeast Asian liver fluke</name>
    <dbReference type="NCBI Taxonomy" id="6198"/>
    <lineage>
        <taxon>Eukaryota</taxon>
        <taxon>Metazoa</taxon>
        <taxon>Spiralia</taxon>
        <taxon>Lophotrochozoa</taxon>
        <taxon>Platyhelminthes</taxon>
        <taxon>Trematoda</taxon>
        <taxon>Digenea</taxon>
        <taxon>Opisthorchiida</taxon>
        <taxon>Opisthorchiata</taxon>
        <taxon>Opisthorchiidae</taxon>
        <taxon>Opisthorchis</taxon>
    </lineage>
</organism>
<sequence>MCESTEAHGGIHAMDRVPFVLTHDMFHVLQAYSKELNDASSTSSSSSLPTGSRLHRAGREGVQLFIDYCCQAYNLIRKHSYSLIFLLDMECSNMSI</sequence>
<dbReference type="Gene3D" id="1.10.1070.11">
    <property type="entry name" value="Phosphatidylinositol 3-/4-kinase, catalytic domain"/>
    <property type="match status" value="1"/>
</dbReference>
<evidence type="ECO:0000313" key="1">
    <source>
        <dbReference type="EMBL" id="OON19108.1"/>
    </source>
</evidence>
<name>A0A1S8WXC2_OPIVI</name>
<dbReference type="SUPFAM" id="SSF56112">
    <property type="entry name" value="Protein kinase-like (PK-like)"/>
    <property type="match status" value="1"/>
</dbReference>
<reference evidence="1 2" key="1">
    <citation type="submission" date="2015-03" db="EMBL/GenBank/DDBJ databases">
        <title>Draft genome of the nematode, Opisthorchis viverrini.</title>
        <authorList>
            <person name="Mitreva M."/>
        </authorList>
    </citation>
    <scope>NUCLEOTIDE SEQUENCE [LARGE SCALE GENOMIC DNA]</scope>
    <source>
        <strain evidence="1">Khon Kaen</strain>
    </source>
</reference>
<dbReference type="InterPro" id="IPR036940">
    <property type="entry name" value="PI3/4_kinase_cat_sf"/>
</dbReference>
<protein>
    <submittedName>
        <fullName evidence="1">Uncharacterized protein</fullName>
    </submittedName>
</protein>
<dbReference type="Proteomes" id="UP000243686">
    <property type="component" value="Unassembled WGS sequence"/>
</dbReference>
<keyword evidence="2" id="KW-1185">Reference proteome</keyword>
<dbReference type="EMBL" id="KV893582">
    <property type="protein sequence ID" value="OON19108.1"/>
    <property type="molecule type" value="Genomic_DNA"/>
</dbReference>
<gene>
    <name evidence="1" type="ORF">X801_05029</name>
</gene>
<proteinExistence type="predicted"/>
<dbReference type="InterPro" id="IPR011009">
    <property type="entry name" value="Kinase-like_dom_sf"/>
</dbReference>
<accession>A0A1S8WXC2</accession>
<evidence type="ECO:0000313" key="2">
    <source>
        <dbReference type="Proteomes" id="UP000243686"/>
    </source>
</evidence>